<keyword evidence="4 7" id="KW-0418">Kinase</keyword>
<dbReference type="GO" id="GO:0016020">
    <property type="term" value="C:membrane"/>
    <property type="evidence" value="ECO:0007669"/>
    <property type="project" value="InterPro"/>
</dbReference>
<dbReference type="GO" id="GO:0005524">
    <property type="term" value="F:ATP binding"/>
    <property type="evidence" value="ECO:0007669"/>
    <property type="project" value="UniProtKB-UniRule"/>
</dbReference>
<dbReference type="EMBL" id="LFZW01000001">
    <property type="protein sequence ID" value="KMY51858.1"/>
    <property type="molecule type" value="Genomic_DNA"/>
</dbReference>
<dbReference type="EC" id="3.1.3.-" evidence="7"/>
<dbReference type="Pfam" id="PF07730">
    <property type="entry name" value="HisKA_3"/>
    <property type="match status" value="1"/>
</dbReference>
<name>A0A0K9GYY1_9BACI</name>
<dbReference type="InterPro" id="IPR011712">
    <property type="entry name" value="Sig_transdc_His_kin_sub3_dim/P"/>
</dbReference>
<feature type="domain" description="Histidine kinase" evidence="9">
    <location>
        <begin position="292"/>
        <end position="380"/>
    </location>
</feature>
<dbReference type="PATRIC" id="fig|1679170.3.peg.4946"/>
<dbReference type="AlphaFoldDB" id="A0A0K9GYY1"/>
<dbReference type="PANTHER" id="PTHR24421:SF55">
    <property type="entry name" value="SENSOR HISTIDINE KINASE YDFH"/>
    <property type="match status" value="1"/>
</dbReference>
<feature type="coiled-coil region" evidence="8">
    <location>
        <begin position="111"/>
        <end position="138"/>
    </location>
</feature>
<dbReference type="InterPro" id="IPR008595">
    <property type="entry name" value="DegS"/>
</dbReference>
<keyword evidence="8" id="KW-0175">Coiled coil</keyword>
<proteinExistence type="predicted"/>
<evidence type="ECO:0000256" key="7">
    <source>
        <dbReference type="PIRNR" id="PIRNR003169"/>
    </source>
</evidence>
<dbReference type="OrthoDB" id="9781904at2"/>
<sequence>MSLKKMDLKDLDMIVETMITTVGDSKVEIFEIKEQCLRDFEAITTELGEVKIQVAIVIEECDVLEKKARLSRKRLSEVSKYFNNYSEQQVRDAYEVAHKLQADLQLNSQIEKQLRLRRDDLERRLRGLEQTIDRAEHLVSQISVVLNYLTSDLKQVGPALEDAKRKQDFGLKIIEAQEEERKKLSREIHDGPAQMLANVMMRSDLIDRIYRERGGDEAIIEIRNLKVMVRNALYEVRRIIYDLRPMALDDLGLIPTLRKYLQTTEDYNQGIRMTFINSGEEKRLPSDMEVALFRLVQESIQNALKHAKPKSIQVKLLMTKEMVIVMVKDDGIGFDSDVQKAGSFGLMGMRERVELLEGEVTIDSHQGVGTLVSVTVPLNE</sequence>
<comment type="function">
    <text evidence="7">Member of the two-component regulatory system DegS/DegU, which plays an important role in the transition growth phase.</text>
</comment>
<dbReference type="GO" id="GO:0000155">
    <property type="term" value="F:phosphorelay sensor kinase activity"/>
    <property type="evidence" value="ECO:0007669"/>
    <property type="project" value="UniProtKB-UniRule"/>
</dbReference>
<keyword evidence="7" id="KW-0904">Protein phosphatase</keyword>
<dbReference type="GO" id="GO:0046983">
    <property type="term" value="F:protein dimerization activity"/>
    <property type="evidence" value="ECO:0007669"/>
    <property type="project" value="InterPro"/>
</dbReference>
<evidence type="ECO:0000256" key="8">
    <source>
        <dbReference type="SAM" id="Coils"/>
    </source>
</evidence>
<comment type="catalytic activity">
    <reaction evidence="1 7">
        <text>ATP + protein L-histidine = ADP + protein N-phospho-L-histidine.</text>
        <dbReference type="EC" id="2.7.13.3"/>
    </reaction>
</comment>
<dbReference type="SMART" id="SM00387">
    <property type="entry name" value="HATPase_c"/>
    <property type="match status" value="1"/>
</dbReference>
<dbReference type="Proteomes" id="UP000037146">
    <property type="component" value="Unassembled WGS sequence"/>
</dbReference>
<gene>
    <name evidence="10" type="ORF">AC625_21930</name>
</gene>
<dbReference type="STRING" id="1679170.AC625_21930"/>
<evidence type="ECO:0000259" key="9">
    <source>
        <dbReference type="PROSITE" id="PS50109"/>
    </source>
</evidence>
<dbReference type="PROSITE" id="PS50109">
    <property type="entry name" value="HIS_KIN"/>
    <property type="match status" value="1"/>
</dbReference>
<dbReference type="EC" id="2.7.13.3" evidence="7"/>
<dbReference type="InterPro" id="IPR016381">
    <property type="entry name" value="Sig_transdc_His_kinase_DegS"/>
</dbReference>
<dbReference type="PIRSF" id="PIRSF003169">
    <property type="entry name" value="STHK_DegS"/>
    <property type="match status" value="1"/>
</dbReference>
<keyword evidence="7" id="KW-0963">Cytoplasm</keyword>
<protein>
    <recommendedName>
        <fullName evidence="7">Signal transduction histidine-protein kinase/phosphatase DegS</fullName>
        <ecNumber evidence="7">2.7.13.3</ecNumber>
        <ecNumber evidence="7">3.1.3.-</ecNumber>
    </recommendedName>
</protein>
<reference evidence="11" key="1">
    <citation type="submission" date="2015-07" db="EMBL/GenBank/DDBJ databases">
        <title>Genome sequencing project for genomic taxonomy and phylogenomics of Bacillus-like bacteria.</title>
        <authorList>
            <person name="Liu B."/>
            <person name="Wang J."/>
            <person name="Zhu Y."/>
            <person name="Liu G."/>
            <person name="Chen Q."/>
            <person name="Chen Z."/>
            <person name="Lan J."/>
            <person name="Che J."/>
            <person name="Ge C."/>
            <person name="Shi H."/>
            <person name="Pan Z."/>
            <person name="Liu X."/>
        </authorList>
    </citation>
    <scope>NUCLEOTIDE SEQUENCE [LARGE SCALE GENOMIC DNA]</scope>
    <source>
        <strain evidence="11">FJAT-27997</strain>
    </source>
</reference>
<evidence type="ECO:0000313" key="11">
    <source>
        <dbReference type="Proteomes" id="UP000037146"/>
    </source>
</evidence>
<comment type="subcellular location">
    <subcellularLocation>
        <location evidence="7">Cytoplasm</location>
    </subcellularLocation>
</comment>
<dbReference type="Gene3D" id="1.20.5.1930">
    <property type="match status" value="1"/>
</dbReference>
<keyword evidence="6 7" id="KW-0902">Two-component regulatory system</keyword>
<dbReference type="PANTHER" id="PTHR24421">
    <property type="entry name" value="NITRATE/NITRITE SENSOR PROTEIN NARX-RELATED"/>
    <property type="match status" value="1"/>
</dbReference>
<evidence type="ECO:0000313" key="10">
    <source>
        <dbReference type="EMBL" id="KMY51858.1"/>
    </source>
</evidence>
<keyword evidence="7" id="KW-0378">Hydrolase</keyword>
<evidence type="ECO:0000256" key="3">
    <source>
        <dbReference type="ARBA" id="ARBA00022741"/>
    </source>
</evidence>
<dbReference type="Pfam" id="PF05384">
    <property type="entry name" value="DegS"/>
    <property type="match status" value="1"/>
</dbReference>
<evidence type="ECO:0000256" key="2">
    <source>
        <dbReference type="ARBA" id="ARBA00022679"/>
    </source>
</evidence>
<keyword evidence="11" id="KW-1185">Reference proteome</keyword>
<keyword evidence="3 7" id="KW-0547">Nucleotide-binding</keyword>
<dbReference type="CDD" id="cd16917">
    <property type="entry name" value="HATPase_UhpB-NarQ-NarX-like"/>
    <property type="match status" value="1"/>
</dbReference>
<dbReference type="RefSeq" id="WP_049683208.1">
    <property type="nucleotide sequence ID" value="NZ_LFZW01000001.1"/>
</dbReference>
<dbReference type="SUPFAM" id="SSF55874">
    <property type="entry name" value="ATPase domain of HSP90 chaperone/DNA topoisomerase II/histidine kinase"/>
    <property type="match status" value="1"/>
</dbReference>
<dbReference type="InterPro" id="IPR005467">
    <property type="entry name" value="His_kinase_dom"/>
</dbReference>
<dbReference type="InterPro" id="IPR003594">
    <property type="entry name" value="HATPase_dom"/>
</dbReference>
<organism evidence="10 11">
    <name type="scientific">Peribacillus loiseleuriae</name>
    <dbReference type="NCBI Taxonomy" id="1679170"/>
    <lineage>
        <taxon>Bacteria</taxon>
        <taxon>Bacillati</taxon>
        <taxon>Bacillota</taxon>
        <taxon>Bacilli</taxon>
        <taxon>Bacillales</taxon>
        <taxon>Bacillaceae</taxon>
        <taxon>Peribacillus</taxon>
    </lineage>
</organism>
<evidence type="ECO:0000256" key="5">
    <source>
        <dbReference type="ARBA" id="ARBA00022840"/>
    </source>
</evidence>
<dbReference type="InterPro" id="IPR050482">
    <property type="entry name" value="Sensor_HK_TwoCompSys"/>
</dbReference>
<evidence type="ECO:0000256" key="4">
    <source>
        <dbReference type="ARBA" id="ARBA00022777"/>
    </source>
</evidence>
<comment type="caution">
    <text evidence="10">The sequence shown here is derived from an EMBL/GenBank/DDBJ whole genome shotgun (WGS) entry which is preliminary data.</text>
</comment>
<dbReference type="InterPro" id="IPR036890">
    <property type="entry name" value="HATPase_C_sf"/>
</dbReference>
<dbReference type="Gene3D" id="3.30.565.10">
    <property type="entry name" value="Histidine kinase-like ATPase, C-terminal domain"/>
    <property type="match status" value="1"/>
</dbReference>
<keyword evidence="5 7" id="KW-0067">ATP-binding</keyword>
<dbReference type="GO" id="GO:0004721">
    <property type="term" value="F:phosphoprotein phosphatase activity"/>
    <property type="evidence" value="ECO:0007669"/>
    <property type="project" value="UniProtKB-UniRule"/>
</dbReference>
<dbReference type="GO" id="GO:0005737">
    <property type="term" value="C:cytoplasm"/>
    <property type="evidence" value="ECO:0007669"/>
    <property type="project" value="UniProtKB-SubCell"/>
</dbReference>
<keyword evidence="2 7" id="KW-0808">Transferase</keyword>
<dbReference type="Pfam" id="PF02518">
    <property type="entry name" value="HATPase_c"/>
    <property type="match status" value="1"/>
</dbReference>
<evidence type="ECO:0000256" key="1">
    <source>
        <dbReference type="ARBA" id="ARBA00000085"/>
    </source>
</evidence>
<evidence type="ECO:0000256" key="6">
    <source>
        <dbReference type="ARBA" id="ARBA00023012"/>
    </source>
</evidence>
<accession>A0A0K9GYY1</accession>